<name>A0ABU9EC46_9BACT</name>
<protein>
    <recommendedName>
        <fullName evidence="3">2-isopropylmalate synthase LeuA allosteric (dimerisation) domain-containing protein</fullName>
    </recommendedName>
</protein>
<reference evidence="1 2" key="1">
    <citation type="submission" date="2024-02" db="EMBL/GenBank/DDBJ databases">
        <title>A novel Gemmatimonadota bacterium.</title>
        <authorList>
            <person name="Du Z.-J."/>
            <person name="Ye Y.-Q."/>
        </authorList>
    </citation>
    <scope>NUCLEOTIDE SEQUENCE [LARGE SCALE GENOMIC DNA]</scope>
    <source>
        <strain evidence="1 2">DH-20</strain>
    </source>
</reference>
<dbReference type="RefSeq" id="WP_405274381.1">
    <property type="nucleotide sequence ID" value="NZ_CP144380.1"/>
</dbReference>
<sequence>MASMARPFSSETPRLRIARVDYQPGSDGRGGVEVALEYKGRRSTGVGRGLMTREGDLRMGAEATLQAVIDSTADHFHPDLVGIKAVRAFDSWLVVVSIEVDDDGRRLRLLGAETAENDDLVRGAVLAVLDALNRVLERHLH</sequence>
<keyword evidence="2" id="KW-1185">Reference proteome</keyword>
<gene>
    <name evidence="1" type="ORF">WI372_15020</name>
</gene>
<organism evidence="1 2">
    <name type="scientific">Gaopeijia maritima</name>
    <dbReference type="NCBI Taxonomy" id="3119007"/>
    <lineage>
        <taxon>Bacteria</taxon>
        <taxon>Pseudomonadati</taxon>
        <taxon>Gemmatimonadota</taxon>
        <taxon>Longimicrobiia</taxon>
        <taxon>Gaopeijiales</taxon>
        <taxon>Gaopeijiaceae</taxon>
        <taxon>Gaopeijia</taxon>
    </lineage>
</organism>
<dbReference type="Proteomes" id="UP001484239">
    <property type="component" value="Unassembled WGS sequence"/>
</dbReference>
<comment type="caution">
    <text evidence="1">The sequence shown here is derived from an EMBL/GenBank/DDBJ whole genome shotgun (WGS) entry which is preliminary data.</text>
</comment>
<evidence type="ECO:0008006" key="3">
    <source>
        <dbReference type="Google" id="ProtNLM"/>
    </source>
</evidence>
<evidence type="ECO:0000313" key="1">
    <source>
        <dbReference type="EMBL" id="MEK9502303.1"/>
    </source>
</evidence>
<proteinExistence type="predicted"/>
<accession>A0ABU9EC46</accession>
<evidence type="ECO:0000313" key="2">
    <source>
        <dbReference type="Proteomes" id="UP001484239"/>
    </source>
</evidence>
<dbReference type="EMBL" id="JBBHLI010000010">
    <property type="protein sequence ID" value="MEK9502303.1"/>
    <property type="molecule type" value="Genomic_DNA"/>
</dbReference>